<proteinExistence type="predicted"/>
<dbReference type="AlphaFoldDB" id="A0AAE3HKC8"/>
<keyword evidence="2" id="KW-1185">Reference proteome</keyword>
<dbReference type="Proteomes" id="UP001204445">
    <property type="component" value="Unassembled WGS sequence"/>
</dbReference>
<organism evidence="1 2">
    <name type="scientific">Methylohalomonas lacus</name>
    <dbReference type="NCBI Taxonomy" id="398773"/>
    <lineage>
        <taxon>Bacteria</taxon>
        <taxon>Pseudomonadati</taxon>
        <taxon>Pseudomonadota</taxon>
        <taxon>Gammaproteobacteria</taxon>
        <taxon>Methylohalomonadales</taxon>
        <taxon>Methylohalomonadaceae</taxon>
        <taxon>Methylohalomonas</taxon>
    </lineage>
</organism>
<gene>
    <name evidence="1" type="ORF">J2T55_000735</name>
</gene>
<dbReference type="EMBL" id="JANUCT010000004">
    <property type="protein sequence ID" value="MCS3902731.1"/>
    <property type="molecule type" value="Genomic_DNA"/>
</dbReference>
<name>A0AAE3HKC8_9GAMM</name>
<accession>A0AAE3HKC8</accession>
<sequence length="59" mass="6346">MAPVPSCVLMFKQELPYAVECVPDALRAALIVDPGWIPACFGRVVNGLTAPSRYNTKPA</sequence>
<evidence type="ECO:0000313" key="1">
    <source>
        <dbReference type="EMBL" id="MCS3902731.1"/>
    </source>
</evidence>
<reference evidence="1" key="1">
    <citation type="submission" date="2022-08" db="EMBL/GenBank/DDBJ databases">
        <title>Genomic Encyclopedia of Type Strains, Phase III (KMG-III): the genomes of soil and plant-associated and newly described type strains.</title>
        <authorList>
            <person name="Whitman W."/>
        </authorList>
    </citation>
    <scope>NUCLEOTIDE SEQUENCE</scope>
    <source>
        <strain evidence="1">HMT 1</strain>
    </source>
</reference>
<comment type="caution">
    <text evidence="1">The sequence shown here is derived from an EMBL/GenBank/DDBJ whole genome shotgun (WGS) entry which is preliminary data.</text>
</comment>
<protein>
    <submittedName>
        <fullName evidence="1">Uncharacterized protein</fullName>
    </submittedName>
</protein>
<evidence type="ECO:0000313" key="2">
    <source>
        <dbReference type="Proteomes" id="UP001204445"/>
    </source>
</evidence>